<dbReference type="EMBL" id="RBLC01000001">
    <property type="protein sequence ID" value="RKS26074.1"/>
    <property type="molecule type" value="Genomic_DNA"/>
</dbReference>
<name>A0A495MJC2_9FLAO</name>
<dbReference type="RefSeq" id="WP_121375426.1">
    <property type="nucleotide sequence ID" value="NZ_RBLC01000001.1"/>
</dbReference>
<evidence type="ECO:0000313" key="2">
    <source>
        <dbReference type="Proteomes" id="UP000277579"/>
    </source>
</evidence>
<reference evidence="1 2" key="1">
    <citation type="submission" date="2018-10" db="EMBL/GenBank/DDBJ databases">
        <title>Genomic Encyclopedia of Archaeal and Bacterial Type Strains, Phase II (KMG-II): from individual species to whole genera.</title>
        <authorList>
            <person name="Goeker M."/>
        </authorList>
    </citation>
    <scope>NUCLEOTIDE SEQUENCE [LARGE SCALE GENOMIC DNA]</scope>
    <source>
        <strain evidence="1 2">DSM 29537</strain>
    </source>
</reference>
<dbReference type="Proteomes" id="UP000277579">
    <property type="component" value="Unassembled WGS sequence"/>
</dbReference>
<protein>
    <submittedName>
        <fullName evidence="1">Uncharacterized protein</fullName>
    </submittedName>
</protein>
<dbReference type="AlphaFoldDB" id="A0A495MJC2"/>
<organism evidence="1 2">
    <name type="scientific">Flavobacterium endophyticum</name>
    <dbReference type="NCBI Taxonomy" id="1540163"/>
    <lineage>
        <taxon>Bacteria</taxon>
        <taxon>Pseudomonadati</taxon>
        <taxon>Bacteroidota</taxon>
        <taxon>Flavobacteriia</taxon>
        <taxon>Flavobacteriales</taxon>
        <taxon>Flavobacteriaceae</taxon>
        <taxon>Flavobacterium</taxon>
    </lineage>
</organism>
<accession>A0A495MJC2</accession>
<comment type="caution">
    <text evidence="1">The sequence shown here is derived from an EMBL/GenBank/DDBJ whole genome shotgun (WGS) entry which is preliminary data.</text>
</comment>
<keyword evidence="2" id="KW-1185">Reference proteome</keyword>
<dbReference type="OrthoDB" id="1361329at2"/>
<sequence length="250" mass="27989">MIQAIENWMDAIESSKQKKRVKEQEIKAIVDLWKFAESYDGEAIISQKGELIIGSSEGPEKINVQCADLLLNQKKNAISKILLEIEIELTALGSRYTGLYNVEFRKPNANFDAGEMQNLKNEIISGIKGEVILYKYVERIRKLPSSELKIVNRDFKIVECSSSAIAGIIAKSQPIQAVHEKQWLVLILSSIDHCCKSFLIDEAIQAKTFESDFDKIFIFDFYTSEIIELNVAFGVQNPADGVPSPANGVA</sequence>
<proteinExistence type="predicted"/>
<evidence type="ECO:0000313" key="1">
    <source>
        <dbReference type="EMBL" id="RKS26074.1"/>
    </source>
</evidence>
<gene>
    <name evidence="1" type="ORF">CLV94_1128</name>
</gene>